<dbReference type="HOGENOM" id="CLU_398843_0_0_0"/>
<name>A0A081CAT0_VECG1</name>
<reference evidence="3 4" key="1">
    <citation type="journal article" date="2015" name="PeerJ">
        <title>First genomic representation of candidate bacterial phylum KSB3 points to enhanced environmental sensing as a trigger of wastewater bulking.</title>
        <authorList>
            <person name="Sekiguchi Y."/>
            <person name="Ohashi A."/>
            <person name="Parks D.H."/>
            <person name="Yamauchi T."/>
            <person name="Tyson G.W."/>
            <person name="Hugenholtz P."/>
        </authorList>
    </citation>
    <scope>NUCLEOTIDE SEQUENCE [LARGE SCALE GENOMIC DNA]</scope>
</reference>
<accession>A0A081CAT0</accession>
<feature type="domain" description="Peptidase C14 caspase" evidence="2">
    <location>
        <begin position="433"/>
        <end position="674"/>
    </location>
</feature>
<sequence>MFILICNQRNVKPLTILLTILLICISCSSFPPLKLPQDETRNVLEQYERVAVYANHYPWKKTNISIKEGDKVVIFASGSASTWPGHDESTNRPPFDGLRMKIGDGSIQYAVGKNNQNYFTADESGELMFAVADFESSGRYDTSWYQDNSGVYNCDVFVLSKRYESQFPTLLQTLAALNSQDPTFQLHALTFLREKMPPTPRPTATPTPRPTVTPFPLNPPRLYFPNPGQFIITGGIKSYEWQERSKNLWEARLLTFNVYDGISSMLRFSKKGLDISERTPYIVVSSQFENTRIPLVVFIQSVDRPGELKFIVNMTTNSEHLDFPLNSEYFSMEGTYFEEIFFDTNEKGYPTIHLTSLAYKTPIPPPASPIPTVTPTPRPTPTPTATPTPRPTPTPTATPTPQPIPTITPTPHLMGSPPSLRQLIQRYYGDSKSWAVIIGIDKYTQAKNGYDYLPYATRDAQAVKNYLIEKLGFSENRIFSLYDDNATKAQIERLLSDDLPSRINRKDRLLIYFSGHGETRTASNGEKYGYLVPVDGAKEVSSSSISMGQIKEFLDLIPAKQILFIIDSCYSGIAGILSKGKKRDELTEENEAQIRLFIETVGRQIMTAGSSGEQAQMDKRWDDHSVFTYYLLKGLDGKADYNKDDVITVKELDLYVSTNVSKDTKGKQNPQLYNLSDTEGQFIFYSEGGR</sequence>
<evidence type="ECO:0000313" key="3">
    <source>
        <dbReference type="EMBL" id="GAK61685.1"/>
    </source>
</evidence>
<dbReference type="InterPro" id="IPR011600">
    <property type="entry name" value="Pept_C14_caspase"/>
</dbReference>
<dbReference type="EMBL" id="DF820481">
    <property type="protein sequence ID" value="GAK61685.1"/>
    <property type="molecule type" value="Genomic_DNA"/>
</dbReference>
<organism evidence="3 4">
    <name type="scientific">Vecturithrix granuli</name>
    <dbReference type="NCBI Taxonomy" id="1499967"/>
    <lineage>
        <taxon>Bacteria</taxon>
        <taxon>Candidatus Moduliflexota</taxon>
        <taxon>Candidatus Vecturitrichia</taxon>
        <taxon>Candidatus Vecturitrichales</taxon>
        <taxon>Candidatus Vecturitrichaceae</taxon>
        <taxon>Candidatus Vecturithrix</taxon>
    </lineage>
</organism>
<dbReference type="InterPro" id="IPR018247">
    <property type="entry name" value="EF_Hand_1_Ca_BS"/>
</dbReference>
<dbReference type="eggNOG" id="COG4249">
    <property type="taxonomic scope" value="Bacteria"/>
</dbReference>
<dbReference type="PROSITE" id="PS00018">
    <property type="entry name" value="EF_HAND_1"/>
    <property type="match status" value="1"/>
</dbReference>
<dbReference type="InterPro" id="IPR051441">
    <property type="entry name" value="SelW_related"/>
</dbReference>
<dbReference type="Proteomes" id="UP000030661">
    <property type="component" value="Unassembled WGS sequence"/>
</dbReference>
<evidence type="ECO:0000259" key="2">
    <source>
        <dbReference type="Pfam" id="PF00656"/>
    </source>
</evidence>
<dbReference type="Pfam" id="PF00656">
    <property type="entry name" value="Peptidase_C14"/>
    <property type="match status" value="1"/>
</dbReference>
<gene>
    <name evidence="3" type="ORF">U27_01586</name>
</gene>
<dbReference type="GO" id="GO:0004197">
    <property type="term" value="F:cysteine-type endopeptidase activity"/>
    <property type="evidence" value="ECO:0007669"/>
    <property type="project" value="InterPro"/>
</dbReference>
<dbReference type="Gene3D" id="3.40.50.1460">
    <property type="match status" value="1"/>
</dbReference>
<protein>
    <submittedName>
        <fullName evidence="3">Polysaccharide deacetylase</fullName>
    </submittedName>
</protein>
<dbReference type="PANTHER" id="PTHR15124">
    <property type="entry name" value="SELENOPROTEIN W"/>
    <property type="match status" value="1"/>
</dbReference>
<dbReference type="InterPro" id="IPR029030">
    <property type="entry name" value="Caspase-like_dom_sf"/>
</dbReference>
<dbReference type="STRING" id="1499967.U27_01586"/>
<evidence type="ECO:0000313" key="4">
    <source>
        <dbReference type="Proteomes" id="UP000030661"/>
    </source>
</evidence>
<feature type="region of interest" description="Disordered" evidence="1">
    <location>
        <begin position="365"/>
        <end position="415"/>
    </location>
</feature>
<dbReference type="GO" id="GO:0006508">
    <property type="term" value="P:proteolysis"/>
    <property type="evidence" value="ECO:0007669"/>
    <property type="project" value="InterPro"/>
</dbReference>
<keyword evidence="4" id="KW-1185">Reference proteome</keyword>
<proteinExistence type="predicted"/>
<dbReference type="Gene3D" id="2.60.120.430">
    <property type="entry name" value="Galactose-binding lectin"/>
    <property type="match status" value="1"/>
</dbReference>
<evidence type="ECO:0000256" key="1">
    <source>
        <dbReference type="SAM" id="MobiDB-lite"/>
    </source>
</evidence>
<dbReference type="AlphaFoldDB" id="A0A081CAT0"/>
<feature type="compositionally biased region" description="Pro residues" evidence="1">
    <location>
        <begin position="365"/>
        <end position="408"/>
    </location>
</feature>
<dbReference type="PANTHER" id="PTHR15124:SF27">
    <property type="entry name" value="MIGRATION AND INVASION ENHANCER 1"/>
    <property type="match status" value="1"/>
</dbReference>
<dbReference type="SUPFAM" id="SSF52129">
    <property type="entry name" value="Caspase-like"/>
    <property type="match status" value="1"/>
</dbReference>